<dbReference type="PROSITE" id="PS00101">
    <property type="entry name" value="HEXAPEP_TRANSFERASES"/>
    <property type="match status" value="1"/>
</dbReference>
<dbReference type="SUPFAM" id="SSF51161">
    <property type="entry name" value="Trimeric LpxA-like enzymes"/>
    <property type="match status" value="1"/>
</dbReference>
<dbReference type="Pfam" id="PF17836">
    <property type="entry name" value="PglD_N"/>
    <property type="match status" value="1"/>
</dbReference>
<sequence>MILYGSGGQAKVIYDLILSNNHLLEYLVDDRPNGNFPHHLPVYAPAEELIRNKKVIIAVGDNTTREKIYHRIKDWCDFETLQHSSAYVSRFSTVGEGTVIMPQVCINAEVTIGRHCIINTACTVEHECVIEDFVHISPKASLAGNIMVKKGAHIGIGACIIQGVTIGENAMIGAGAVVLRDVPPHAVVVGNPGKIIKMREEHGTI</sequence>
<dbReference type="CDD" id="cd03360">
    <property type="entry name" value="LbH_AT_putative"/>
    <property type="match status" value="1"/>
</dbReference>
<dbReference type="Proteomes" id="UP001209107">
    <property type="component" value="Unassembled WGS sequence"/>
</dbReference>
<evidence type="ECO:0000313" key="6">
    <source>
        <dbReference type="Proteomes" id="UP001209107"/>
    </source>
</evidence>
<comment type="similarity">
    <text evidence="1">Belongs to the transferase hexapeptide repeat family.</text>
</comment>
<feature type="domain" description="PglD N-terminal" evidence="4">
    <location>
        <begin position="2"/>
        <end position="72"/>
    </location>
</feature>
<dbReference type="EMBL" id="JAPCHZ010000001">
    <property type="protein sequence ID" value="MCW4450809.1"/>
    <property type="molecule type" value="Genomic_DNA"/>
</dbReference>
<keyword evidence="2" id="KW-0808">Transferase</keyword>
<dbReference type="InterPro" id="IPR050179">
    <property type="entry name" value="Trans_hexapeptide_repeat"/>
</dbReference>
<evidence type="ECO:0000256" key="2">
    <source>
        <dbReference type="ARBA" id="ARBA00022679"/>
    </source>
</evidence>
<comment type="caution">
    <text evidence="5">The sequence shown here is derived from an EMBL/GenBank/DDBJ whole genome shotgun (WGS) entry which is preliminary data.</text>
</comment>
<evidence type="ECO:0000259" key="4">
    <source>
        <dbReference type="Pfam" id="PF17836"/>
    </source>
</evidence>
<keyword evidence="3" id="KW-0677">Repeat</keyword>
<gene>
    <name evidence="5" type="ORF">OK344_01135</name>
</gene>
<protein>
    <submittedName>
        <fullName evidence="5">Acetyltransferase</fullName>
    </submittedName>
</protein>
<reference evidence="5 6" key="1">
    <citation type="submission" date="2022-10" db="EMBL/GenBank/DDBJ databases">
        <title>Kaistella sp. BT-6-1-3.</title>
        <authorList>
            <person name="Ai J."/>
            <person name="Deng Z."/>
        </authorList>
    </citation>
    <scope>NUCLEOTIDE SEQUENCE [LARGE SCALE GENOMIC DNA]</scope>
    <source>
        <strain evidence="5 6">BT6-1-3</strain>
    </source>
</reference>
<keyword evidence="6" id="KW-1185">Reference proteome</keyword>
<proteinExistence type="inferred from homology"/>
<organism evidence="5 6">
    <name type="scientific">Kaistella yananensis</name>
    <dbReference type="NCBI Taxonomy" id="2989820"/>
    <lineage>
        <taxon>Bacteria</taxon>
        <taxon>Pseudomonadati</taxon>
        <taxon>Bacteroidota</taxon>
        <taxon>Flavobacteriia</taxon>
        <taxon>Flavobacteriales</taxon>
        <taxon>Weeksellaceae</taxon>
        <taxon>Chryseobacterium group</taxon>
        <taxon>Kaistella</taxon>
    </lineage>
</organism>
<name>A0ABT3JJG2_9FLAO</name>
<evidence type="ECO:0000313" key="5">
    <source>
        <dbReference type="EMBL" id="MCW4450809.1"/>
    </source>
</evidence>
<dbReference type="InterPro" id="IPR041561">
    <property type="entry name" value="PglD_N"/>
</dbReference>
<dbReference type="RefSeq" id="WP_265143057.1">
    <property type="nucleotide sequence ID" value="NZ_JAPCHZ010000001.1"/>
</dbReference>
<dbReference type="InterPro" id="IPR020019">
    <property type="entry name" value="AcTrfase_PglD-like"/>
</dbReference>
<evidence type="ECO:0000256" key="3">
    <source>
        <dbReference type="ARBA" id="ARBA00022737"/>
    </source>
</evidence>
<dbReference type="NCBIfam" id="TIGR03570">
    <property type="entry name" value="NeuD_NnaD"/>
    <property type="match status" value="1"/>
</dbReference>
<dbReference type="Gene3D" id="3.40.50.20">
    <property type="match status" value="1"/>
</dbReference>
<accession>A0ABT3JJG2</accession>
<dbReference type="PANTHER" id="PTHR43300">
    <property type="entry name" value="ACETYLTRANSFERASE"/>
    <property type="match status" value="1"/>
</dbReference>
<dbReference type="InterPro" id="IPR018357">
    <property type="entry name" value="Hexapep_transf_CS"/>
</dbReference>
<evidence type="ECO:0000256" key="1">
    <source>
        <dbReference type="ARBA" id="ARBA00007274"/>
    </source>
</evidence>
<dbReference type="PANTHER" id="PTHR43300:SF7">
    <property type="entry name" value="UDP-N-ACETYLBACILLOSAMINE N-ACETYLTRANSFERASE"/>
    <property type="match status" value="1"/>
</dbReference>
<dbReference type="InterPro" id="IPR011004">
    <property type="entry name" value="Trimer_LpxA-like_sf"/>
</dbReference>
<dbReference type="Gene3D" id="2.160.10.10">
    <property type="entry name" value="Hexapeptide repeat proteins"/>
    <property type="match status" value="1"/>
</dbReference>